<dbReference type="InterPro" id="IPR032687">
    <property type="entry name" value="AraC-type_N"/>
</dbReference>
<dbReference type="Proteomes" id="UP000277498">
    <property type="component" value="Unassembled WGS sequence"/>
</dbReference>
<reference evidence="5 6" key="1">
    <citation type="submission" date="2018-11" db="EMBL/GenBank/DDBJ databases">
        <authorList>
            <person name="Criscuolo A."/>
        </authorList>
    </citation>
    <scope>NUCLEOTIDE SEQUENCE [LARGE SCALE GENOMIC DNA]</scope>
    <source>
        <strain evidence="5">ACIP111625</strain>
    </source>
</reference>
<dbReference type="EMBL" id="UXAW01000032">
    <property type="protein sequence ID" value="VDC19894.1"/>
    <property type="molecule type" value="Genomic_DNA"/>
</dbReference>
<dbReference type="PROSITE" id="PS01124">
    <property type="entry name" value="HTH_ARAC_FAMILY_2"/>
    <property type="match status" value="1"/>
</dbReference>
<dbReference type="InterPro" id="IPR009057">
    <property type="entry name" value="Homeodomain-like_sf"/>
</dbReference>
<evidence type="ECO:0000256" key="1">
    <source>
        <dbReference type="ARBA" id="ARBA00023015"/>
    </source>
</evidence>
<dbReference type="InterPro" id="IPR018060">
    <property type="entry name" value="HTH_AraC"/>
</dbReference>
<keyword evidence="3" id="KW-0804">Transcription</keyword>
<name>A0A3P5WY72_9RHOB</name>
<keyword evidence="6" id="KW-1185">Reference proteome</keyword>
<dbReference type="OrthoDB" id="9805730at2"/>
<keyword evidence="1" id="KW-0805">Transcription regulation</keyword>
<accession>A0A3P5WY72</accession>
<evidence type="ECO:0000259" key="4">
    <source>
        <dbReference type="PROSITE" id="PS01124"/>
    </source>
</evidence>
<dbReference type="GO" id="GO:0003700">
    <property type="term" value="F:DNA-binding transcription factor activity"/>
    <property type="evidence" value="ECO:0007669"/>
    <property type="project" value="InterPro"/>
</dbReference>
<dbReference type="Pfam" id="PF12833">
    <property type="entry name" value="HTH_18"/>
    <property type="match status" value="1"/>
</dbReference>
<dbReference type="Pfam" id="PF12625">
    <property type="entry name" value="Arabinose_bd"/>
    <property type="match status" value="1"/>
</dbReference>
<proteinExistence type="predicted"/>
<dbReference type="SMART" id="SM00342">
    <property type="entry name" value="HTH_ARAC"/>
    <property type="match status" value="1"/>
</dbReference>
<dbReference type="PANTHER" id="PTHR47894:SF1">
    <property type="entry name" value="HTH-TYPE TRANSCRIPTIONAL REGULATOR VQSM"/>
    <property type="match status" value="1"/>
</dbReference>
<evidence type="ECO:0000313" key="6">
    <source>
        <dbReference type="Proteomes" id="UP000277498"/>
    </source>
</evidence>
<evidence type="ECO:0000256" key="2">
    <source>
        <dbReference type="ARBA" id="ARBA00023125"/>
    </source>
</evidence>
<dbReference type="SUPFAM" id="SSF46689">
    <property type="entry name" value="Homeodomain-like"/>
    <property type="match status" value="1"/>
</dbReference>
<keyword evidence="2" id="KW-0238">DNA-binding</keyword>
<feature type="domain" description="HTH araC/xylS-type" evidence="4">
    <location>
        <begin position="228"/>
        <end position="326"/>
    </location>
</feature>
<organism evidence="5 6">
    <name type="scientific">Pseudogemmobacter humi</name>
    <dbReference type="NCBI Taxonomy" id="2483812"/>
    <lineage>
        <taxon>Bacteria</taxon>
        <taxon>Pseudomonadati</taxon>
        <taxon>Pseudomonadota</taxon>
        <taxon>Alphaproteobacteria</taxon>
        <taxon>Rhodobacterales</taxon>
        <taxon>Paracoccaceae</taxon>
        <taxon>Pseudogemmobacter</taxon>
    </lineage>
</organism>
<dbReference type="AlphaFoldDB" id="A0A3P5WY72"/>
<dbReference type="RefSeq" id="WP_124084722.1">
    <property type="nucleotide sequence ID" value="NZ_UXAW01000032.1"/>
</dbReference>
<sequence>MNPRKVTPGFVEDALACMAAAGCDAAPALKAAGIVTPLDGPVSAEAYGRFWHLCALAMQDEFFGLGARPMRPGSFALMCHALLQARDLGAAMRRALRFLNVVLDHPQGRIVTRNGVAEITLDRTDGPHQAFACRTYWLILLGVCCWLAGRRIPLLQLDFACPVPAERQDYLQFFGVPVRFDQPQSRLVFDARHLSLKLLRSPRALEQFLREAPGNILIRYRQDGGTADRLRRRLAAQPPAGWPEIGTIAAELRLSQATLRRRLRAEGQSFAAIKADIRLRHSQRLLRETPLSLAEIAAELGYSEPGAFIRAFRGWTGQNPGAFRKAAT</sequence>
<dbReference type="GO" id="GO:0000976">
    <property type="term" value="F:transcription cis-regulatory region binding"/>
    <property type="evidence" value="ECO:0007669"/>
    <property type="project" value="TreeGrafter"/>
</dbReference>
<protein>
    <submittedName>
        <fullName evidence="5">Virulence regulon transcriptional activator VirF</fullName>
    </submittedName>
</protein>
<evidence type="ECO:0000313" key="5">
    <source>
        <dbReference type="EMBL" id="VDC19894.1"/>
    </source>
</evidence>
<dbReference type="Gene3D" id="1.10.10.60">
    <property type="entry name" value="Homeodomain-like"/>
    <property type="match status" value="1"/>
</dbReference>
<dbReference type="GO" id="GO:0005829">
    <property type="term" value="C:cytosol"/>
    <property type="evidence" value="ECO:0007669"/>
    <property type="project" value="TreeGrafter"/>
</dbReference>
<dbReference type="PANTHER" id="PTHR47894">
    <property type="entry name" value="HTH-TYPE TRANSCRIPTIONAL REGULATOR GADX"/>
    <property type="match status" value="1"/>
</dbReference>
<gene>
    <name evidence="5" type="primary">virF</name>
    <name evidence="5" type="ORF">XINFAN_00281</name>
</gene>
<evidence type="ECO:0000256" key="3">
    <source>
        <dbReference type="ARBA" id="ARBA00023163"/>
    </source>
</evidence>